<reference evidence="1" key="2">
    <citation type="journal article" date="2015" name="Fish Shellfish Immunol.">
        <title>Early steps in the European eel (Anguilla anguilla)-Vibrio vulnificus interaction in the gills: Role of the RtxA13 toxin.</title>
        <authorList>
            <person name="Callol A."/>
            <person name="Pajuelo D."/>
            <person name="Ebbesson L."/>
            <person name="Teles M."/>
            <person name="MacKenzie S."/>
            <person name="Amaro C."/>
        </authorList>
    </citation>
    <scope>NUCLEOTIDE SEQUENCE</scope>
</reference>
<protein>
    <submittedName>
        <fullName evidence="1">Uncharacterized protein</fullName>
    </submittedName>
</protein>
<sequence length="32" mass="3786">MVYKFIVYMLSNLFIVLALLYLPLVQCHLITL</sequence>
<reference evidence="1" key="1">
    <citation type="submission" date="2014-11" db="EMBL/GenBank/DDBJ databases">
        <authorList>
            <person name="Amaro Gonzalez C."/>
        </authorList>
    </citation>
    <scope>NUCLEOTIDE SEQUENCE</scope>
</reference>
<proteinExistence type="predicted"/>
<organism evidence="1">
    <name type="scientific">Anguilla anguilla</name>
    <name type="common">European freshwater eel</name>
    <name type="synonym">Muraena anguilla</name>
    <dbReference type="NCBI Taxonomy" id="7936"/>
    <lineage>
        <taxon>Eukaryota</taxon>
        <taxon>Metazoa</taxon>
        <taxon>Chordata</taxon>
        <taxon>Craniata</taxon>
        <taxon>Vertebrata</taxon>
        <taxon>Euteleostomi</taxon>
        <taxon>Actinopterygii</taxon>
        <taxon>Neopterygii</taxon>
        <taxon>Teleostei</taxon>
        <taxon>Anguilliformes</taxon>
        <taxon>Anguillidae</taxon>
        <taxon>Anguilla</taxon>
    </lineage>
</organism>
<name>A0A0E9Y1S4_ANGAN</name>
<dbReference type="AlphaFoldDB" id="A0A0E9Y1S4"/>
<accession>A0A0E9Y1S4</accession>
<evidence type="ECO:0000313" key="1">
    <source>
        <dbReference type="EMBL" id="JAI08091.1"/>
    </source>
</evidence>
<dbReference type="EMBL" id="GBXM01000487">
    <property type="protein sequence ID" value="JAI08091.1"/>
    <property type="molecule type" value="Transcribed_RNA"/>
</dbReference>